<dbReference type="PROSITE" id="PS00211">
    <property type="entry name" value="ABC_TRANSPORTER_1"/>
    <property type="match status" value="1"/>
</dbReference>
<comment type="subcellular location">
    <subcellularLocation>
        <location evidence="1">Membrane</location>
        <topology evidence="1">Multi-pass membrane protein</topology>
    </subcellularLocation>
</comment>
<reference evidence="10 11" key="1">
    <citation type="submission" date="2020-06" db="EMBL/GenBank/DDBJ databases">
        <authorList>
            <person name="Li R."/>
            <person name="Bekaert M."/>
        </authorList>
    </citation>
    <scope>NUCLEOTIDE SEQUENCE [LARGE SCALE GENOMIC DNA]</scope>
    <source>
        <strain evidence="11">wild</strain>
        <strain evidence="10">Wild</strain>
    </source>
</reference>
<sequence>MPMATNYLNKQNHGSAYKIMPTEPHARQEYAVWGRSIVKNYGSGKRKFQVLQNLDITVQRGCIYGLLGPSGCGKTTLLRCILGKLHLDGGHMVVLGNRPGAPGHGVPGSLVGYMPQETALFNDLTIGETLKYFGYIHGMCKVHIQKRTEFLLNFLSLPKQNRLINTLSGGQMRRVSFAVALLQEPELLILDEPTVGVDPLLRERIWEHLINISKDSEHETTIIITTHYIEEARQANMVGLMRNGKLLAEDNPQKLVDAFKINSLETIFLKLCHDDQPDEEILNCNFSRNAILNSQKKRISADKRTVVNETTPLIGVSGNTDDYDMIPPNTQMFDCRCGCPSLKNIFAQTVKNLTLMKRNIGFLLFQFILPSIQIILFCICIGRKPYDLTMSVVNAETGVIKFSDMFLDCLDISAIHNVSYKDMSSALESVREGKSWGVISIGQNFSQDLLQRFTNTKNISNTTIKGSEIKLHLDMTNQQIALTIQQSVMLSYEKFTTILLKMFSMNPSLGQLPVVLAEPVFGTNDPSFTNFMAPGIILSITFFMATGLTTLVFVIEKKEGLLDRCMVAGVSAFEIMLAHVFTQLIVMVVQVGLLLVFALVVFKVPYEGPLIWVILLVLGTGFCGMTLGAIFSAVCDNETSAIQLALGSVYPMLLLSGIIWPLEAIPEWMRYISMCLPMTYGSQAMRSILSRVEVGIIWPLEAIPEWMRYISMCLPMTYGSQAMRSILSRGWDITFMEVWRGYLVTFGWSCGLLAIAGFILRIRQ</sequence>
<evidence type="ECO:0000259" key="8">
    <source>
        <dbReference type="PROSITE" id="PS50893"/>
    </source>
</evidence>
<keyword evidence="3" id="KW-0547">Nucleotide-binding</keyword>
<dbReference type="Pfam" id="PF12698">
    <property type="entry name" value="ABC2_membrane_3"/>
    <property type="match status" value="1"/>
</dbReference>
<evidence type="ECO:0000256" key="1">
    <source>
        <dbReference type="ARBA" id="ARBA00004141"/>
    </source>
</evidence>
<protein>
    <submittedName>
        <fullName evidence="10">Uncharacterized protein</fullName>
    </submittedName>
</protein>
<dbReference type="GO" id="GO:0005524">
    <property type="term" value="F:ATP binding"/>
    <property type="evidence" value="ECO:0007669"/>
    <property type="project" value="UniProtKB-KW"/>
</dbReference>
<evidence type="ECO:0000259" key="9">
    <source>
        <dbReference type="PROSITE" id="PS51012"/>
    </source>
</evidence>
<name>A0A6J7ZX13_MYTCO</name>
<feature type="domain" description="ABC transporter" evidence="8">
    <location>
        <begin position="32"/>
        <end position="268"/>
    </location>
</feature>
<keyword evidence="6 7" id="KW-0472">Membrane</keyword>
<dbReference type="PANTHER" id="PTHR43038">
    <property type="entry name" value="ATP-BINDING CASSETTE, SUB-FAMILY H, MEMBER 1"/>
    <property type="match status" value="1"/>
</dbReference>
<dbReference type="InterPro" id="IPR013525">
    <property type="entry name" value="ABC2_TM"/>
</dbReference>
<dbReference type="GO" id="GO:0140359">
    <property type="term" value="F:ABC-type transporter activity"/>
    <property type="evidence" value="ECO:0007669"/>
    <property type="project" value="InterPro"/>
</dbReference>
<dbReference type="GO" id="GO:0016887">
    <property type="term" value="F:ATP hydrolysis activity"/>
    <property type="evidence" value="ECO:0007669"/>
    <property type="project" value="InterPro"/>
</dbReference>
<feature type="transmembrane region" description="Helical" evidence="7">
    <location>
        <begin position="576"/>
        <end position="604"/>
    </location>
</feature>
<dbReference type="CDD" id="cd03230">
    <property type="entry name" value="ABC_DR_subfamily_A"/>
    <property type="match status" value="1"/>
</dbReference>
<dbReference type="InterPro" id="IPR000412">
    <property type="entry name" value="ABC_2_transport"/>
</dbReference>
<dbReference type="EMBL" id="CACVKT020000204">
    <property type="protein sequence ID" value="CAC5357388.1"/>
    <property type="molecule type" value="Genomic_DNA"/>
</dbReference>
<dbReference type="PROSITE" id="PS51012">
    <property type="entry name" value="ABC_TM2"/>
    <property type="match status" value="1"/>
</dbReference>
<dbReference type="SUPFAM" id="SSF52540">
    <property type="entry name" value="P-loop containing nucleoside triphosphate hydrolases"/>
    <property type="match status" value="1"/>
</dbReference>
<dbReference type="EMBL" id="CACVKT020000204">
    <property type="protein sequence ID" value="CAC5357389.1"/>
    <property type="molecule type" value="Genomic_DNA"/>
</dbReference>
<keyword evidence="11" id="KW-1185">Reference proteome</keyword>
<dbReference type="InterPro" id="IPR027417">
    <property type="entry name" value="P-loop_NTPase"/>
</dbReference>
<dbReference type="PROSITE" id="PS50893">
    <property type="entry name" value="ABC_TRANSPORTER_2"/>
    <property type="match status" value="1"/>
</dbReference>
<dbReference type="GO" id="GO:0043190">
    <property type="term" value="C:ATP-binding cassette (ABC) transporter complex"/>
    <property type="evidence" value="ECO:0007669"/>
    <property type="project" value="InterPro"/>
</dbReference>
<evidence type="ECO:0000313" key="11">
    <source>
        <dbReference type="Proteomes" id="UP000507470"/>
    </source>
</evidence>
<dbReference type="InterPro" id="IPR017871">
    <property type="entry name" value="ABC_transporter-like_CS"/>
</dbReference>
<feature type="transmembrane region" description="Helical" evidence="7">
    <location>
        <begin position="641"/>
        <end position="662"/>
    </location>
</feature>
<dbReference type="PRINTS" id="PR00164">
    <property type="entry name" value="ABC2TRNSPORT"/>
</dbReference>
<dbReference type="OrthoDB" id="6150516at2759"/>
<feature type="domain" description="ABC transmembrane type-2" evidence="9">
    <location>
        <begin position="496"/>
        <end position="722"/>
    </location>
</feature>
<keyword evidence="2 7" id="KW-0812">Transmembrane</keyword>
<evidence type="ECO:0000256" key="5">
    <source>
        <dbReference type="ARBA" id="ARBA00022989"/>
    </source>
</evidence>
<dbReference type="Pfam" id="PF00005">
    <property type="entry name" value="ABC_tran"/>
    <property type="match status" value="1"/>
</dbReference>
<evidence type="ECO:0000256" key="2">
    <source>
        <dbReference type="ARBA" id="ARBA00022692"/>
    </source>
</evidence>
<dbReference type="AlphaFoldDB" id="A0A6J7ZX13"/>
<proteinExistence type="predicted"/>
<evidence type="ECO:0000256" key="3">
    <source>
        <dbReference type="ARBA" id="ARBA00022741"/>
    </source>
</evidence>
<dbReference type="InterPro" id="IPR047817">
    <property type="entry name" value="ABC2_TM_bact-type"/>
</dbReference>
<gene>
    <name evidence="10" type="ORF">MCOR_1076</name>
</gene>
<dbReference type="Gene3D" id="3.40.50.300">
    <property type="entry name" value="P-loop containing nucleotide triphosphate hydrolases"/>
    <property type="match status" value="1"/>
</dbReference>
<feature type="transmembrane region" description="Helical" evidence="7">
    <location>
        <begin position="360"/>
        <end position="381"/>
    </location>
</feature>
<dbReference type="SMART" id="SM00382">
    <property type="entry name" value="AAA"/>
    <property type="match status" value="1"/>
</dbReference>
<dbReference type="InterPro" id="IPR003439">
    <property type="entry name" value="ABC_transporter-like_ATP-bd"/>
</dbReference>
<evidence type="ECO:0000313" key="10">
    <source>
        <dbReference type="EMBL" id="CAC5357390.1"/>
    </source>
</evidence>
<dbReference type="PANTHER" id="PTHR43038:SF3">
    <property type="entry name" value="ABC TRANSPORTER G FAMILY MEMBER 20 ISOFORM X1"/>
    <property type="match status" value="1"/>
</dbReference>
<keyword evidence="5 7" id="KW-1133">Transmembrane helix</keyword>
<accession>A0A6J7ZX13</accession>
<keyword evidence="4" id="KW-0067">ATP-binding</keyword>
<dbReference type="Proteomes" id="UP000507470">
    <property type="component" value="Unassembled WGS sequence"/>
</dbReference>
<feature type="transmembrane region" description="Helical" evidence="7">
    <location>
        <begin position="536"/>
        <end position="555"/>
    </location>
</feature>
<evidence type="ECO:0000256" key="6">
    <source>
        <dbReference type="ARBA" id="ARBA00023136"/>
    </source>
</evidence>
<evidence type="ECO:0000256" key="7">
    <source>
        <dbReference type="SAM" id="Phobius"/>
    </source>
</evidence>
<dbReference type="InterPro" id="IPR003593">
    <property type="entry name" value="AAA+_ATPase"/>
</dbReference>
<organism evidence="10 11">
    <name type="scientific">Mytilus coruscus</name>
    <name type="common">Sea mussel</name>
    <dbReference type="NCBI Taxonomy" id="42192"/>
    <lineage>
        <taxon>Eukaryota</taxon>
        <taxon>Metazoa</taxon>
        <taxon>Spiralia</taxon>
        <taxon>Lophotrochozoa</taxon>
        <taxon>Mollusca</taxon>
        <taxon>Bivalvia</taxon>
        <taxon>Autobranchia</taxon>
        <taxon>Pteriomorphia</taxon>
        <taxon>Mytilida</taxon>
        <taxon>Mytiloidea</taxon>
        <taxon>Mytilidae</taxon>
        <taxon>Mytilinae</taxon>
        <taxon>Mytilus</taxon>
    </lineage>
</organism>
<feature type="transmembrane region" description="Helical" evidence="7">
    <location>
        <begin position="739"/>
        <end position="760"/>
    </location>
</feature>
<evidence type="ECO:0000256" key="4">
    <source>
        <dbReference type="ARBA" id="ARBA00022840"/>
    </source>
</evidence>
<feature type="transmembrane region" description="Helical" evidence="7">
    <location>
        <begin position="610"/>
        <end position="634"/>
    </location>
</feature>
<dbReference type="EMBL" id="CACVKT020000204">
    <property type="protein sequence ID" value="CAC5357390.1"/>
    <property type="molecule type" value="Genomic_DNA"/>
</dbReference>